<dbReference type="RefSeq" id="XP_068364209.1">
    <property type="nucleotide sequence ID" value="XM_068491625.1"/>
</dbReference>
<gene>
    <name evidence="1" type="ORF">TRFO_04006</name>
</gene>
<protein>
    <recommendedName>
        <fullName evidence="3">Potential DNA-binding domain-containing protein</fullName>
    </recommendedName>
</protein>
<proteinExistence type="predicted"/>
<sequence length="202" mass="22776">MDSSHIFHNFLREKKIGGISSTIPDEIGRFRNGVPVSDDLIHIPDIEQFPIAPAEKAEYLPENELKLLFAQAQLEAIHADPATSNSASSDIVDPILEIPGEFDSIEDFIQFKRELTTVYKKRSDDLQWEIPIGVCKDPLCLNSTAPGFDYCLYHIPKDKKYQSLGLVTKCQARVEDHECTIPCSIGQQKCSFHRSMPKEANK</sequence>
<evidence type="ECO:0000313" key="2">
    <source>
        <dbReference type="Proteomes" id="UP000179807"/>
    </source>
</evidence>
<organism evidence="1 2">
    <name type="scientific">Tritrichomonas foetus</name>
    <dbReference type="NCBI Taxonomy" id="1144522"/>
    <lineage>
        <taxon>Eukaryota</taxon>
        <taxon>Metamonada</taxon>
        <taxon>Parabasalia</taxon>
        <taxon>Tritrichomonadida</taxon>
        <taxon>Tritrichomonadidae</taxon>
        <taxon>Tritrichomonas</taxon>
    </lineage>
</organism>
<reference evidence="1" key="1">
    <citation type="submission" date="2016-10" db="EMBL/GenBank/DDBJ databases">
        <authorList>
            <person name="Benchimol M."/>
            <person name="Almeida L.G."/>
            <person name="Vasconcelos A.T."/>
            <person name="Perreira-Neves A."/>
            <person name="Rosa I.A."/>
            <person name="Tasca T."/>
            <person name="Bogo M.R."/>
            <person name="de Souza W."/>
        </authorList>
    </citation>
    <scope>NUCLEOTIDE SEQUENCE [LARGE SCALE GENOMIC DNA]</scope>
    <source>
        <strain evidence="1">K</strain>
    </source>
</reference>
<name>A0A1J4KI70_9EUKA</name>
<keyword evidence="2" id="KW-1185">Reference proteome</keyword>
<evidence type="ECO:0008006" key="3">
    <source>
        <dbReference type="Google" id="ProtNLM"/>
    </source>
</evidence>
<dbReference type="GeneID" id="94826329"/>
<evidence type="ECO:0000313" key="1">
    <source>
        <dbReference type="EMBL" id="OHT11073.1"/>
    </source>
</evidence>
<dbReference type="AlphaFoldDB" id="A0A1J4KI70"/>
<dbReference type="VEuPathDB" id="TrichDB:TRFO_04006"/>
<comment type="caution">
    <text evidence="1">The sequence shown here is derived from an EMBL/GenBank/DDBJ whole genome shotgun (WGS) entry which is preliminary data.</text>
</comment>
<dbReference type="EMBL" id="MLAK01000594">
    <property type="protein sequence ID" value="OHT11073.1"/>
    <property type="molecule type" value="Genomic_DNA"/>
</dbReference>
<dbReference type="OrthoDB" id="10402770at2759"/>
<dbReference type="Proteomes" id="UP000179807">
    <property type="component" value="Unassembled WGS sequence"/>
</dbReference>
<accession>A0A1J4KI70</accession>